<sequence length="403" mass="42379">MPQYLTPGVYVEEVPSAVKPIAGVGTSTAGFIGAVADDVTMPLRPGRTGTRPPAADAGDSAPVREPDDFYPVAAAGTAVLVDSWDAFRANFGDVQPGNAVLANAVYGFFNNGGSRALVTRVASGTDRNLIAALESFTVLDEIAIVAIPGAVSDAVQTAIIDHCEHEYAQDRFAVLDGRRATSLTKAAIAGNVRDSSYAAVYYPWIQIGVDDGGAPVYQPPSGHVAGVYARVDAERGVHKAPANEVIRGALGVETTVGRAGQAGLNPGGVNVIRPFGANVTIWGARTTAAAGAPEWKYIGSRRLFNFIRESIDEGLQWAVFEPNSAELWSKVRRNVTAFLTTVWAGGALLGATPEQAFYVRCDETTNPPEVRDLGQLVAEVGIALVNPAEFVVFRISQWAGPAA</sequence>
<evidence type="ECO:0000259" key="3">
    <source>
        <dbReference type="Pfam" id="PF04984"/>
    </source>
</evidence>
<organism evidence="5 6">
    <name type="scientific">Frankia nepalensis</name>
    <dbReference type="NCBI Taxonomy" id="1836974"/>
    <lineage>
        <taxon>Bacteria</taxon>
        <taxon>Bacillati</taxon>
        <taxon>Actinomycetota</taxon>
        <taxon>Actinomycetes</taxon>
        <taxon>Frankiales</taxon>
        <taxon>Frankiaceae</taxon>
        <taxon>Frankia</taxon>
    </lineage>
</organism>
<keyword evidence="6" id="KW-1185">Reference proteome</keyword>
<feature type="region of interest" description="Disordered" evidence="2">
    <location>
        <begin position="43"/>
        <end position="63"/>
    </location>
</feature>
<evidence type="ECO:0000256" key="1">
    <source>
        <dbReference type="ARBA" id="ARBA00008005"/>
    </source>
</evidence>
<dbReference type="AlphaFoldDB" id="A0A937R6Q9"/>
<dbReference type="InterPro" id="IPR035089">
    <property type="entry name" value="Phage_sheath_subtilisin"/>
</dbReference>
<comment type="caution">
    <text evidence="5">The sequence shown here is derived from an EMBL/GenBank/DDBJ whole genome shotgun (WGS) entry which is preliminary data.</text>
</comment>
<dbReference type="Pfam" id="PF17482">
    <property type="entry name" value="Phage_sheath_1C"/>
    <property type="match status" value="1"/>
</dbReference>
<dbReference type="PANTHER" id="PTHR35861:SF1">
    <property type="entry name" value="PHAGE TAIL SHEATH PROTEIN"/>
    <property type="match status" value="1"/>
</dbReference>
<gene>
    <name evidence="5" type="ORF">I7412_03745</name>
</gene>
<dbReference type="InterPro" id="IPR020287">
    <property type="entry name" value="Tail_sheath_C"/>
</dbReference>
<dbReference type="Gene3D" id="3.40.50.11780">
    <property type="match status" value="1"/>
</dbReference>
<accession>A0A937R6Q9</accession>
<feature type="domain" description="Tail sheath protein subtilisin-like" evidence="3">
    <location>
        <begin position="129"/>
        <end position="287"/>
    </location>
</feature>
<evidence type="ECO:0000259" key="4">
    <source>
        <dbReference type="Pfam" id="PF17482"/>
    </source>
</evidence>
<name>A0A937R6Q9_9ACTN</name>
<dbReference type="Proteomes" id="UP000604475">
    <property type="component" value="Unassembled WGS sequence"/>
</dbReference>
<dbReference type="PANTHER" id="PTHR35861">
    <property type="match status" value="1"/>
</dbReference>
<reference evidence="5" key="1">
    <citation type="submission" date="2020-12" db="EMBL/GenBank/DDBJ databases">
        <title>Genomic characterization of non-nitrogen-fixing Frankia strains.</title>
        <authorList>
            <person name="Carlos-Shanley C."/>
            <person name="Guerra T."/>
            <person name="Hahn D."/>
        </authorList>
    </citation>
    <scope>NUCLEOTIDE SEQUENCE</scope>
    <source>
        <strain evidence="5">CN6</strain>
    </source>
</reference>
<evidence type="ECO:0000313" key="5">
    <source>
        <dbReference type="EMBL" id="MBL7626301.1"/>
    </source>
</evidence>
<comment type="similarity">
    <text evidence="1">Belongs to the myoviridae tail sheath protein family.</text>
</comment>
<evidence type="ECO:0000313" key="6">
    <source>
        <dbReference type="Proteomes" id="UP000604475"/>
    </source>
</evidence>
<dbReference type="Pfam" id="PF04984">
    <property type="entry name" value="Phage_sheath_1"/>
    <property type="match status" value="1"/>
</dbReference>
<dbReference type="RefSeq" id="WP_202999661.1">
    <property type="nucleotide sequence ID" value="NZ_JADWYU010000025.1"/>
</dbReference>
<evidence type="ECO:0000256" key="2">
    <source>
        <dbReference type="SAM" id="MobiDB-lite"/>
    </source>
</evidence>
<feature type="domain" description="Tail sheath protein C-terminal" evidence="4">
    <location>
        <begin position="293"/>
        <end position="396"/>
    </location>
</feature>
<dbReference type="InterPro" id="IPR052042">
    <property type="entry name" value="Tail_sheath_structural"/>
</dbReference>
<protein>
    <submittedName>
        <fullName evidence="5">Phage tail sheath family protein</fullName>
    </submittedName>
</protein>
<feature type="compositionally biased region" description="Low complexity" evidence="2">
    <location>
        <begin position="44"/>
        <end position="55"/>
    </location>
</feature>
<dbReference type="EMBL" id="JAEACQ010000126">
    <property type="protein sequence ID" value="MBL7626301.1"/>
    <property type="molecule type" value="Genomic_DNA"/>
</dbReference>
<proteinExistence type="inferred from homology"/>